<evidence type="ECO:0000313" key="2">
    <source>
        <dbReference type="Proteomes" id="UP000199564"/>
    </source>
</evidence>
<reference evidence="2" key="1">
    <citation type="submission" date="2016-10" db="EMBL/GenBank/DDBJ databases">
        <authorList>
            <person name="Varghese N."/>
            <person name="Submissions S."/>
        </authorList>
    </citation>
    <scope>NUCLEOTIDE SEQUENCE [LARGE SCALE GENOMIC DNA]</scope>
    <source>
        <strain evidence="2">DSM 15282</strain>
    </source>
</reference>
<organism evidence="1 2">
    <name type="scientific">Algoriphagus ornithinivorans</name>
    <dbReference type="NCBI Taxonomy" id="226506"/>
    <lineage>
        <taxon>Bacteria</taxon>
        <taxon>Pseudomonadati</taxon>
        <taxon>Bacteroidota</taxon>
        <taxon>Cytophagia</taxon>
        <taxon>Cytophagales</taxon>
        <taxon>Cyclobacteriaceae</taxon>
        <taxon>Algoriphagus</taxon>
    </lineage>
</organism>
<dbReference type="InterPro" id="IPR021272">
    <property type="entry name" value="DUF2851"/>
</dbReference>
<dbReference type="Proteomes" id="UP000199564">
    <property type="component" value="Unassembled WGS sequence"/>
</dbReference>
<dbReference type="RefSeq" id="WP_091652650.1">
    <property type="nucleotide sequence ID" value="NZ_FOVW01000004.1"/>
</dbReference>
<dbReference type="EMBL" id="FOVW01000004">
    <property type="protein sequence ID" value="SFO19171.1"/>
    <property type="molecule type" value="Genomic_DNA"/>
</dbReference>
<dbReference type="AlphaFoldDB" id="A0A1I5F784"/>
<evidence type="ECO:0008006" key="3">
    <source>
        <dbReference type="Google" id="ProtNLM"/>
    </source>
</evidence>
<keyword evidence="2" id="KW-1185">Reference proteome</keyword>
<protein>
    <recommendedName>
        <fullName evidence="3">DUF2851 domain-containing protein</fullName>
    </recommendedName>
</protein>
<dbReference type="STRING" id="226506.SAMN04488519_104231"/>
<name>A0A1I5F784_9BACT</name>
<proteinExistence type="predicted"/>
<accession>A0A1I5F784</accession>
<sequence length="431" mass="50274">MDFKEDFLQLVWKYQYFDRRDLKTTDGQEIQVINVGFHNLTEGPDFRDAAISLDGLILHGHVEVHKLASEWKQHSHNSDPAYNSVILHVVWKNDREVKRNDGTQMPTLELDGKIYLEIWRKYEQMLDYDQKLPCAHGLDNTPSIIRFSALEKALVERLQEKSTLILAILDKTRGDWEETAYRWLFQCFGFKINSQAMLELAESLPYKLILKHRTQLPAIESMLFGLAGLLPESSDEPYPSHLIKEYDFLRQKYQWNSPLKRQHWNFMGVRPGNFPTLRIAQLAAILSHAPNLLQAVLEDSRDFAGFKKLLQVRPSDYWLYHFSFGKASSRMASKGISSAALELLIINYVIPLWFAYGRYFQNSDWKERCFDLLQEINGENNYIIRQFNEAGWKAESGFDSQGMIGLFRNYCEPKKCLQCKIAQSLIRSENK</sequence>
<evidence type="ECO:0000313" key="1">
    <source>
        <dbReference type="EMBL" id="SFO19171.1"/>
    </source>
</evidence>
<dbReference type="Pfam" id="PF11013">
    <property type="entry name" value="DUF2851"/>
    <property type="match status" value="1"/>
</dbReference>
<gene>
    <name evidence="1" type="ORF">SAMN04488519_104231</name>
</gene>